<dbReference type="PROSITE" id="PS50943">
    <property type="entry name" value="HTH_CROC1"/>
    <property type="match status" value="1"/>
</dbReference>
<protein>
    <submittedName>
        <fullName evidence="2">Helix-turn-helix</fullName>
    </submittedName>
</protein>
<proteinExistence type="predicted"/>
<dbReference type="EMBL" id="FQYN01000007">
    <property type="protein sequence ID" value="SHJ52850.1"/>
    <property type="molecule type" value="Genomic_DNA"/>
</dbReference>
<dbReference type="SUPFAM" id="SSF47413">
    <property type="entry name" value="lambda repressor-like DNA-binding domains"/>
    <property type="match status" value="1"/>
</dbReference>
<dbReference type="Proteomes" id="UP000184418">
    <property type="component" value="Unassembled WGS sequence"/>
</dbReference>
<dbReference type="Pfam" id="PF01381">
    <property type="entry name" value="HTH_3"/>
    <property type="match status" value="1"/>
</dbReference>
<gene>
    <name evidence="2" type="ORF">SAMN02745146_3359</name>
</gene>
<keyword evidence="3" id="KW-1185">Reference proteome</keyword>
<dbReference type="Gene3D" id="1.10.260.40">
    <property type="entry name" value="lambda repressor-like DNA-binding domains"/>
    <property type="match status" value="1"/>
</dbReference>
<dbReference type="AlphaFoldDB" id="A0A1M6K1T6"/>
<feature type="domain" description="HTH cro/C1-type" evidence="1">
    <location>
        <begin position="16"/>
        <end position="44"/>
    </location>
</feature>
<sequence>MPRRASPSYTLAAAVRRHFGLTQAELAAFVGVSQQQLARVEAGRKQLGPGPDQRLQVLARQLPPPDGHGPAAPDFTDEALPADPAGAAETLAALRQRLARCQWRRTDLAYQVGQQRQPNQQRHQRRRWAVRVLGPLLAAPLPRPDWLAPGGPALPLPPYPLATPDAPRDTHWLQGLALRLAATPAPLSSAAAALARARLAGLDAEIQALTAALVEFPA</sequence>
<dbReference type="InterPro" id="IPR001387">
    <property type="entry name" value="Cro/C1-type_HTH"/>
</dbReference>
<evidence type="ECO:0000259" key="1">
    <source>
        <dbReference type="PROSITE" id="PS50943"/>
    </source>
</evidence>
<accession>A0A1M6K1T6</accession>
<dbReference type="GO" id="GO:0003677">
    <property type="term" value="F:DNA binding"/>
    <property type="evidence" value="ECO:0007669"/>
    <property type="project" value="InterPro"/>
</dbReference>
<evidence type="ECO:0000313" key="2">
    <source>
        <dbReference type="EMBL" id="SHJ52850.1"/>
    </source>
</evidence>
<name>A0A1M6K1T6_9BACT</name>
<reference evidence="2 3" key="1">
    <citation type="submission" date="2016-11" db="EMBL/GenBank/DDBJ databases">
        <authorList>
            <person name="Jaros S."/>
            <person name="Januszkiewicz K."/>
            <person name="Wedrychowicz H."/>
        </authorList>
    </citation>
    <scope>NUCLEOTIDE SEQUENCE [LARGE SCALE GENOMIC DNA]</scope>
    <source>
        <strain evidence="2 3">DSM 21074</strain>
    </source>
</reference>
<evidence type="ECO:0000313" key="3">
    <source>
        <dbReference type="Proteomes" id="UP000184418"/>
    </source>
</evidence>
<dbReference type="CDD" id="cd00093">
    <property type="entry name" value="HTH_XRE"/>
    <property type="match status" value="1"/>
</dbReference>
<dbReference type="InterPro" id="IPR010982">
    <property type="entry name" value="Lambda_DNA-bd_dom_sf"/>
</dbReference>
<organism evidence="2 3">
    <name type="scientific">Hymenobacter daecheongensis DSM 21074</name>
    <dbReference type="NCBI Taxonomy" id="1121955"/>
    <lineage>
        <taxon>Bacteria</taxon>
        <taxon>Pseudomonadati</taxon>
        <taxon>Bacteroidota</taxon>
        <taxon>Cytophagia</taxon>
        <taxon>Cytophagales</taxon>
        <taxon>Hymenobacteraceae</taxon>
        <taxon>Hymenobacter</taxon>
    </lineage>
</organism>